<dbReference type="PROSITE" id="PS50507">
    <property type="entry name" value="RDRP_SSRNA_POS"/>
    <property type="match status" value="1"/>
</dbReference>
<evidence type="ECO:0000259" key="13">
    <source>
        <dbReference type="PROSITE" id="PS51218"/>
    </source>
</evidence>
<evidence type="ECO:0000256" key="10">
    <source>
        <dbReference type="SAM" id="MobiDB-lite"/>
    </source>
</evidence>
<evidence type="ECO:0000256" key="5">
    <source>
        <dbReference type="ARBA" id="ARBA00022741"/>
    </source>
</evidence>
<dbReference type="SUPFAM" id="SSF56672">
    <property type="entry name" value="DNA/RNA polymerases"/>
    <property type="match status" value="1"/>
</dbReference>
<reference evidence="14" key="1">
    <citation type="journal article" date="2021" name="Gene">
        <title>Discovery of putative novel viruses in the transcriptomes of endangered plant species native to India and China.</title>
        <authorList>
            <person name="Sidharthan V.K."/>
            <person name="Kalaivanan N.S."/>
            <person name="Baranwal V.K."/>
        </authorList>
    </citation>
    <scope>NUCLEOTIDE SEQUENCE</scope>
    <source>
        <strain evidence="14">India</strain>
    </source>
</reference>
<evidence type="ECO:0000256" key="1">
    <source>
        <dbReference type="ARBA" id="ARBA00022484"/>
    </source>
</evidence>
<feature type="transmembrane region" description="Helical" evidence="11">
    <location>
        <begin position="1126"/>
        <end position="1147"/>
    </location>
</feature>
<dbReference type="Gene3D" id="1.20.960.20">
    <property type="match status" value="1"/>
</dbReference>
<dbReference type="InterPro" id="IPR043502">
    <property type="entry name" value="DNA/RNA_pol_sf"/>
</dbReference>
<keyword evidence="9 11" id="KW-1133">Transmembrane helix</keyword>
<keyword evidence="2" id="KW-0808">Transferase</keyword>
<dbReference type="InterPro" id="IPR014759">
    <property type="entry name" value="Helicase_SF3_ssRNA_vir"/>
</dbReference>
<proteinExistence type="predicted"/>
<dbReference type="GO" id="GO:0039694">
    <property type="term" value="P:viral RNA genome replication"/>
    <property type="evidence" value="ECO:0007669"/>
    <property type="project" value="InterPro"/>
</dbReference>
<keyword evidence="6" id="KW-0378">Hydrolase</keyword>
<dbReference type="InterPro" id="IPR001205">
    <property type="entry name" value="RNA-dir_pol_C"/>
</dbReference>
<evidence type="ECO:0000256" key="7">
    <source>
        <dbReference type="ARBA" id="ARBA00022840"/>
    </source>
</evidence>
<keyword evidence="1" id="KW-0696">RNA-directed RNA polymerase</keyword>
<protein>
    <submittedName>
        <fullName evidence="14">Replicase</fullName>
    </submittedName>
</protein>
<dbReference type="Pfam" id="PF00910">
    <property type="entry name" value="RNA_helicase"/>
    <property type="match status" value="1"/>
</dbReference>
<dbReference type="Pfam" id="PF00680">
    <property type="entry name" value="RdRP_1"/>
    <property type="match status" value="1"/>
</dbReference>
<feature type="transmembrane region" description="Helical" evidence="11">
    <location>
        <begin position="526"/>
        <end position="548"/>
    </location>
</feature>
<dbReference type="InterPro" id="IPR007094">
    <property type="entry name" value="RNA-dir_pol_PSvirus"/>
</dbReference>
<feature type="domain" description="RdRp catalytic" evidence="12">
    <location>
        <begin position="1735"/>
        <end position="1870"/>
    </location>
</feature>
<dbReference type="GO" id="GO:0006351">
    <property type="term" value="P:DNA-templated transcription"/>
    <property type="evidence" value="ECO:0007669"/>
    <property type="project" value="InterPro"/>
</dbReference>
<dbReference type="PROSITE" id="PS51218">
    <property type="entry name" value="SF3_HELICASE_2"/>
    <property type="match status" value="1"/>
</dbReference>
<feature type="region of interest" description="Disordered" evidence="10">
    <location>
        <begin position="235"/>
        <end position="256"/>
    </location>
</feature>
<dbReference type="EMBL" id="BK013325">
    <property type="protein sequence ID" value="DAF42463.1"/>
    <property type="molecule type" value="Genomic_RNA"/>
</dbReference>
<dbReference type="GO" id="GO:0016787">
    <property type="term" value="F:hydrolase activity"/>
    <property type="evidence" value="ECO:0007669"/>
    <property type="project" value="UniProtKB-KW"/>
</dbReference>
<dbReference type="GO" id="GO:0003724">
    <property type="term" value="F:RNA helicase activity"/>
    <property type="evidence" value="ECO:0007669"/>
    <property type="project" value="InterPro"/>
</dbReference>
<dbReference type="InterPro" id="IPR043128">
    <property type="entry name" value="Rev_trsase/Diguanyl_cyclase"/>
</dbReference>
<keyword evidence="5" id="KW-0547">Nucleotide-binding</keyword>
<feature type="transmembrane region" description="Helical" evidence="11">
    <location>
        <begin position="494"/>
        <end position="520"/>
    </location>
</feature>
<dbReference type="InterPro" id="IPR000605">
    <property type="entry name" value="Helicase_SF3_ssDNA/RNA_vir"/>
</dbReference>
<keyword evidence="4" id="KW-0548">Nucleotidyltransferase</keyword>
<evidence type="ECO:0000256" key="8">
    <source>
        <dbReference type="ARBA" id="ARBA00022953"/>
    </source>
</evidence>
<dbReference type="GO" id="GO:0003968">
    <property type="term" value="F:RNA-directed RNA polymerase activity"/>
    <property type="evidence" value="ECO:0007669"/>
    <property type="project" value="UniProtKB-KW"/>
</dbReference>
<evidence type="ECO:0000256" key="11">
    <source>
        <dbReference type="SAM" id="Phobius"/>
    </source>
</evidence>
<evidence type="ECO:0000259" key="12">
    <source>
        <dbReference type="PROSITE" id="PS50507"/>
    </source>
</evidence>
<feature type="domain" description="SF3 helicase" evidence="13">
    <location>
        <begin position="735"/>
        <end position="900"/>
    </location>
</feature>
<organism evidence="14">
    <name type="scientific">Trillium govanianum cheravirus</name>
    <dbReference type="NCBI Taxonomy" id="2765861"/>
    <lineage>
        <taxon>Viruses</taxon>
        <taxon>Riboviria</taxon>
        <taxon>Orthornavirae</taxon>
        <taxon>Pisuviricota</taxon>
        <taxon>Pisoniviricetes</taxon>
        <taxon>Picornavirales</taxon>
        <taxon>Secoviridae</taxon>
        <taxon>Cheravirus</taxon>
        <taxon>Cheravirus trillii</taxon>
    </lineage>
</organism>
<sequence length="2270" mass="254028">MFLMFGSLPSVLPLPKVANPTFLDRLTTMTWAYPSTLDQHDQEICLTILGEVADTVAAPVQRRLDFEVKKRAGQVAARACCRQLAEETTAFAVVQRQMKSAMLPAYLRPKAPAPPPTEESLWERDYPPLASPIDLHAEEVKVMEAAYMALRFSRESPAHVFQILRKDRNARAYAQRCIKRQLKAQVAAAAAAKAEEEAQSFLASHSDEVHPSALPPSWEIVSEFAPLTRGFVRSLSKKASPKNPKPLYRGTPEQRSEGSYLEPLIAQPGPVKEHLCSFSDAASSDGEDSVPEFKCATCEHPAYMAAFFGNKWVETYPACPLVWGLIHFEDEAAASLYLFELMQAKTAMGVHGFELSADLGQLPVLSMIPLLYESFSALCLKHSEDFKKLQRERRKLRCSIISKVTRKVARKKPRHCLSAAQKQQAAFGCGPSDWARELGNYFASTVHSLYDRIRADIVHCLASFFTRLGSMTSLFWDAVAFMEAKVKSFLDEHWFASLIGFSLVSAFVLFLAVCIVVSLFCNLCSWLGFSGAAVTVLLSLASGVFMAYMGLKHCIDADWDQLLLKLVSSFKTPVASVDSPAEGNMFGFAAETILAPFVWLIKKLFPSEIAKRNGIFSAASHFSSSVTGAVKLKDQFVKFGSAVLDYTSNVFDAICGKSAASIRMLSAMVEIDFSAWCLDVEKYGTETYEALVINKCARLKKLRLLDDQRLSFEPLFLDPVNKMPHIACQMFWKASEILSAARFRVGRCKFFDKPRVTPFSIWFYGESGCGKSAGIPTVMDDLLDRLGFPKVDRYFTRKVSTEYWDNYDHQTVTVFDDISALPRAEEDFFDVITNVPVPVHMSAVPDKGRIFTSDFIVSTSNLLTKRPDSQVADQQAFDNRRHFLIECRKNPDYNGAIHSNYDHTQYTLRSPNTPGYPYRTNTGHPTDEPQWFSHSNLVDILFDGFFLHSQKCQKAMGNTGLDEFQLGCKDYFHMVLGKVKSQFVLDHPEYTEDDYDILLNFFKSYDCSEGLRLHNESTIGLDMFLRLKSLMNIIHNGLTEEDIYDCVSILPLSKRGKIFSALVEHEDYILLTQHSFTGFERYLFTRLRGIRPLEELTQTAFQSFFSNFKKKLISVYNSALKHAPAFIKFALAIGFFFLFGYGFYVAACKLTGCATSLGGLGAVVATGCGLSMSQDNKTKEKEKKVDHSYKKSTWVPSSGRYWADDEEAYGNSTEEEFELDANVLHQAESSFDFVKPYVVSLTDITDPKKPCTAVGYSLGGTCVLFVGHTWEYQIRSGQYHYRCGTDQIKFYLPKTRLQVRFIPGFDLVAVQLPAMIPKARGKGFDMIPKNRSLVPDKGPFYCYTPSCALFGAGSQISVATVYNYRPIVDVTRELHFITYDVLGKTYPVSPGCGYRSYLNRGDCGSVAFSPTEIGKPPAVCLMHDSAKSGSPDRLGHGSFLTQEDLAVVEPLRNMIAAEGNCGYFEKSGGLREANVVCLGNVAPHHRPRYSRNTQIEASLISKVVDIPNTQTPAIISNSDVRIPVSSNPTFDVFEAGMSKYKEAALPMCGETEEQQEDFQDALDDIFECLAIGKGSLGEVSEEIALQGIDGVDYFDPIIPSTSEGWPWVLQRPVGCKGKSWLLEGIAGCFTVDRNSPFGIAKDNWERDLQQGRVPELVGTECPKDETVPLRKVTVKPKTRLFTVLPFEYNLLVREYYLEFVAQYMKRHDDCPGKVGINVHGLSWGHLYHKLKAKGNNWANGDFERFDGITPRDVLVGLVVRINTLFRKEGARPMANQVRSALLLAASDRYSIAGEKFYRVTGGIPSGFPLTVIVNSLVNEFFLRFAFKRLVRASLGDRIFTTRQVFEQEVELAVYGDDNLFSVTDRYSSIYNLKTISLFLSQFGVNLKNGQDKDQVDFPPFSCPTTCDFLKRRMVLNEDGKVLCPLNEESIQGMAHWVRKSSSLGDATHQNCQTILRESFYKGKEYFHDMRRKLVAACQKVGLDSKSLLTYDDVKRAWMAQISPFYKAYSPIDGMPKLLLPANDQFQKVFPDVYIMGIMASRNLIPSGAQVVWCGATDPYKPYITHRLVTPARSGYANSNVVKKVIKTLDMAKPIVFMSSDGLSHAIPPLVYYVRRLHGLGSDQERDVLERASRVNGSLPTIWTETLAGDGCVRFDYSLTVAEVFEEMVEEMVFFKRGRSFPVVAEGKPEKFCRLFLGAVKKPTIVGSTKYIDTKTGVIGDSFSEGFIKESTIGVYCGGSCPSHFCTKKTGDDTISTMRRALRSVATSLCN</sequence>
<evidence type="ECO:0000256" key="2">
    <source>
        <dbReference type="ARBA" id="ARBA00022679"/>
    </source>
</evidence>
<name>A0A8D9PH48_9SECO</name>
<evidence type="ECO:0000256" key="4">
    <source>
        <dbReference type="ARBA" id="ARBA00022695"/>
    </source>
</evidence>
<keyword evidence="7" id="KW-0067">ATP-binding</keyword>
<dbReference type="GO" id="GO:0003723">
    <property type="term" value="F:RNA binding"/>
    <property type="evidence" value="ECO:0007669"/>
    <property type="project" value="InterPro"/>
</dbReference>
<evidence type="ECO:0000256" key="6">
    <source>
        <dbReference type="ARBA" id="ARBA00022801"/>
    </source>
</evidence>
<dbReference type="GO" id="GO:0005524">
    <property type="term" value="F:ATP binding"/>
    <property type="evidence" value="ECO:0007669"/>
    <property type="project" value="UniProtKB-KW"/>
</dbReference>
<keyword evidence="11" id="KW-0472">Membrane</keyword>
<accession>A0A8D9PH48</accession>
<evidence type="ECO:0000256" key="3">
    <source>
        <dbReference type="ARBA" id="ARBA00022692"/>
    </source>
</evidence>
<keyword evidence="8" id="KW-0693">Viral RNA replication</keyword>
<evidence type="ECO:0000256" key="9">
    <source>
        <dbReference type="ARBA" id="ARBA00022989"/>
    </source>
</evidence>
<dbReference type="Gene3D" id="3.30.70.270">
    <property type="match status" value="1"/>
</dbReference>
<evidence type="ECO:0000313" key="14">
    <source>
        <dbReference type="EMBL" id="DAF42463.1"/>
    </source>
</evidence>
<keyword evidence="3 11" id="KW-0812">Transmembrane</keyword>